<evidence type="ECO:0000313" key="2">
    <source>
        <dbReference type="Proteomes" id="UP000198972"/>
    </source>
</evidence>
<reference evidence="1 2" key="1">
    <citation type="submission" date="2016-10" db="EMBL/GenBank/DDBJ databases">
        <authorList>
            <person name="de Groot N.N."/>
        </authorList>
    </citation>
    <scope>NUCLEOTIDE SEQUENCE [LARGE SCALE GENOMIC DNA]</scope>
    <source>
        <strain evidence="1 2">DSM 28129</strain>
    </source>
</reference>
<sequence length="61" mass="6621">MIEVSYSMMSRTSDNTIFALRSFALSTAGDFGREVESTGRTQHSSSVANTKTLAETAQMLV</sequence>
<name>A0A1G7TQU8_9BACL</name>
<dbReference type="STRING" id="670482.SAMN04488542_13839"/>
<proteinExistence type="predicted"/>
<gene>
    <name evidence="1" type="ORF">SAMN04488542_13839</name>
</gene>
<protein>
    <submittedName>
        <fullName evidence="1">Uncharacterized protein</fullName>
    </submittedName>
</protein>
<evidence type="ECO:0000313" key="1">
    <source>
        <dbReference type="EMBL" id="SDG37029.1"/>
    </source>
</evidence>
<organism evidence="1 2">
    <name type="scientific">Fontibacillus panacisegetis</name>
    <dbReference type="NCBI Taxonomy" id="670482"/>
    <lineage>
        <taxon>Bacteria</taxon>
        <taxon>Bacillati</taxon>
        <taxon>Bacillota</taxon>
        <taxon>Bacilli</taxon>
        <taxon>Bacillales</taxon>
        <taxon>Paenibacillaceae</taxon>
        <taxon>Fontibacillus</taxon>
    </lineage>
</organism>
<dbReference type="Proteomes" id="UP000198972">
    <property type="component" value="Unassembled WGS sequence"/>
</dbReference>
<accession>A0A1G7TQU8</accession>
<keyword evidence="2" id="KW-1185">Reference proteome</keyword>
<dbReference type="AlphaFoldDB" id="A0A1G7TQU8"/>
<dbReference type="EMBL" id="FNBG01000038">
    <property type="protein sequence ID" value="SDG37029.1"/>
    <property type="molecule type" value="Genomic_DNA"/>
</dbReference>